<dbReference type="Proteomes" id="UP000317839">
    <property type="component" value="Unassembled WGS sequence"/>
</dbReference>
<evidence type="ECO:0000313" key="1">
    <source>
        <dbReference type="EMBL" id="TQV76900.1"/>
    </source>
</evidence>
<evidence type="ECO:0000313" key="2">
    <source>
        <dbReference type="Proteomes" id="UP000317839"/>
    </source>
</evidence>
<protein>
    <recommendedName>
        <fullName evidence="3">DUF4124 domain-containing protein</fullName>
    </recommendedName>
</protein>
<dbReference type="EMBL" id="VIKR01000001">
    <property type="protein sequence ID" value="TQV76900.1"/>
    <property type="molecule type" value="Genomic_DNA"/>
</dbReference>
<keyword evidence="2" id="KW-1185">Reference proteome</keyword>
<accession>A0A545TI40</accession>
<sequence length="137" mass="16041">MKTIIKFNFLLVALIVSLTSESVFAKIERIYIYTDSEGLTVFSDRQPQKDDYVEQMIQPLKTVTWIRSDITINQITQKQRKKATKPAPKSAKSICTKIKQDLQKTENALSKRQKPEEFDLLKTKLADLRWRYRKKCA</sequence>
<name>A0A545TI40_9GAMM</name>
<reference evidence="1 2" key="1">
    <citation type="submission" date="2019-06" db="EMBL/GenBank/DDBJ databases">
        <title>Draft genome of Aliikangiella marina GYP-15.</title>
        <authorList>
            <person name="Wang G."/>
        </authorList>
    </citation>
    <scope>NUCLEOTIDE SEQUENCE [LARGE SCALE GENOMIC DNA]</scope>
    <source>
        <strain evidence="1 2">GYP-15</strain>
    </source>
</reference>
<dbReference type="AlphaFoldDB" id="A0A545TI40"/>
<comment type="caution">
    <text evidence="1">The sequence shown here is derived from an EMBL/GenBank/DDBJ whole genome shotgun (WGS) entry which is preliminary data.</text>
</comment>
<dbReference type="OrthoDB" id="135865at135619"/>
<proteinExistence type="predicted"/>
<gene>
    <name evidence="1" type="ORF">FLL45_02810</name>
</gene>
<evidence type="ECO:0008006" key="3">
    <source>
        <dbReference type="Google" id="ProtNLM"/>
    </source>
</evidence>
<organism evidence="1 2">
    <name type="scientific">Aliikangiella marina</name>
    <dbReference type="NCBI Taxonomy" id="1712262"/>
    <lineage>
        <taxon>Bacteria</taxon>
        <taxon>Pseudomonadati</taxon>
        <taxon>Pseudomonadota</taxon>
        <taxon>Gammaproteobacteria</taxon>
        <taxon>Oceanospirillales</taxon>
        <taxon>Pleioneaceae</taxon>
        <taxon>Aliikangiella</taxon>
    </lineage>
</organism>
<dbReference type="RefSeq" id="WP_142888260.1">
    <property type="nucleotide sequence ID" value="NZ_VIKR01000001.1"/>
</dbReference>